<protein>
    <submittedName>
        <fullName evidence="3">FecR protein</fullName>
    </submittedName>
</protein>
<reference evidence="3 4" key="1">
    <citation type="submission" date="2016-07" db="EMBL/GenBank/DDBJ databases">
        <title>Draft genome sequence of Methyloligella halotolerans C2T (VKM B-2706T=CCUG 61687T=DSM 25045T), a halotolerant polyhydroxybutyrate accumulating methylotroph.</title>
        <authorList>
            <person name="Vasilenko O.V."/>
            <person name="Doronina N.V."/>
            <person name="Poroshina M.N."/>
            <person name="Tarlachkov S.V."/>
            <person name="Trotsenko Y.A."/>
        </authorList>
    </citation>
    <scope>NUCLEOTIDE SEQUENCE [LARGE SCALE GENOMIC DNA]</scope>
    <source>
        <strain evidence="3 4">VKM B-2706</strain>
    </source>
</reference>
<evidence type="ECO:0000256" key="1">
    <source>
        <dbReference type="SAM" id="MobiDB-lite"/>
    </source>
</evidence>
<feature type="region of interest" description="Disordered" evidence="1">
    <location>
        <begin position="246"/>
        <end position="282"/>
    </location>
</feature>
<dbReference type="STRING" id="1177755.A7A08_00217"/>
<comment type="caution">
    <text evidence="3">The sequence shown here is derived from an EMBL/GenBank/DDBJ whole genome shotgun (WGS) entry which is preliminary data.</text>
</comment>
<evidence type="ECO:0000313" key="3">
    <source>
        <dbReference type="EMBL" id="ODA68394.1"/>
    </source>
</evidence>
<feature type="domain" description="FecR protein" evidence="2">
    <location>
        <begin position="96"/>
        <end position="183"/>
    </location>
</feature>
<dbReference type="EMBL" id="MASI01000001">
    <property type="protein sequence ID" value="ODA68394.1"/>
    <property type="molecule type" value="Genomic_DNA"/>
</dbReference>
<feature type="compositionally biased region" description="Gly residues" evidence="1">
    <location>
        <begin position="247"/>
        <end position="266"/>
    </location>
</feature>
<sequence>MRPVLPYLVATSLNAYLMPSQRREGIIMGRNGNPARTAWKAFASLPLAAFALCAAAAALPSEAAANKVGVAAAVKPDAFSGGQQIKIGKSIFYNERINTNGEGLVQVLLVDGSTFTVGPGSDLVIDKFVYDPSKDEGEIAASFSKGVVRFVGGKISKSPDSVTVKTPSGALAIRGGMFQGSINSQGAIFSFLYGDQLVLTASNGQTYKVFQPGYTLDMTGGTPRVRPTTAADTNMIMNALRGSGRAVAGGTGGGNGAGGDGSGGDSGNTQDQQTRNDPLDPFQNIETIITDATTTLINQQIQDQEQGGNPGPGPNPNPNPPPAPTKTGEYYGFAGGTIYSDTPVGFINSVASSYQDGYNFKLTEYSDGSASSRMILYDTLNGDGAVTKYDFSFASSNGANYVPSLTVYDSDFLPYPYNVAATNFRQGGAEGFCQACTYMKWGAVTGAMGFGNQRLAATAITWSLRPPPIGSPPTSSLRPCRSITFKPKRRMRFTPARCWEAF</sequence>
<dbReference type="AlphaFoldDB" id="A0A1E2S1S4"/>
<keyword evidence="4" id="KW-1185">Reference proteome</keyword>
<feature type="region of interest" description="Disordered" evidence="1">
    <location>
        <begin position="302"/>
        <end position="329"/>
    </location>
</feature>
<dbReference type="Pfam" id="PF04773">
    <property type="entry name" value="FecR"/>
    <property type="match status" value="1"/>
</dbReference>
<name>A0A1E2S1S4_9HYPH</name>
<accession>A0A1E2S1S4</accession>
<dbReference type="PATRIC" id="fig|1177755.3.peg.214"/>
<evidence type="ECO:0000259" key="2">
    <source>
        <dbReference type="Pfam" id="PF04773"/>
    </source>
</evidence>
<proteinExistence type="predicted"/>
<feature type="compositionally biased region" description="Pro residues" evidence="1">
    <location>
        <begin position="311"/>
        <end position="324"/>
    </location>
</feature>
<gene>
    <name evidence="3" type="ORF">A7A08_00217</name>
</gene>
<dbReference type="InterPro" id="IPR006860">
    <property type="entry name" value="FecR"/>
</dbReference>
<dbReference type="Proteomes" id="UP000095087">
    <property type="component" value="Unassembled WGS sequence"/>
</dbReference>
<evidence type="ECO:0000313" key="4">
    <source>
        <dbReference type="Proteomes" id="UP000095087"/>
    </source>
</evidence>
<organism evidence="3 4">
    <name type="scientific">Methyloligella halotolerans</name>
    <dbReference type="NCBI Taxonomy" id="1177755"/>
    <lineage>
        <taxon>Bacteria</taxon>
        <taxon>Pseudomonadati</taxon>
        <taxon>Pseudomonadota</taxon>
        <taxon>Alphaproteobacteria</taxon>
        <taxon>Hyphomicrobiales</taxon>
        <taxon>Hyphomicrobiaceae</taxon>
        <taxon>Methyloligella</taxon>
    </lineage>
</organism>